<keyword evidence="1 5" id="KW-0489">Methyltransferase</keyword>
<dbReference type="GO" id="GO:0001510">
    <property type="term" value="P:RNA methylation"/>
    <property type="evidence" value="ECO:0007669"/>
    <property type="project" value="InterPro"/>
</dbReference>
<evidence type="ECO:0000256" key="1">
    <source>
        <dbReference type="ARBA" id="ARBA00022603"/>
    </source>
</evidence>
<name>G7Q8E1_9BACT</name>
<dbReference type="PANTHER" id="PTHR22807">
    <property type="entry name" value="NOP2 YEAST -RELATED NOL1/NOP2/FMU SUN DOMAIN-CONTAINING"/>
    <property type="match status" value="1"/>
</dbReference>
<comment type="similarity">
    <text evidence="5">Belongs to the class I-like SAM-binding methyltransferase superfamily. RsmB/NOP family.</text>
</comment>
<dbReference type="Gene3D" id="3.40.50.150">
    <property type="entry name" value="Vaccinia Virus protein VP39"/>
    <property type="match status" value="1"/>
</dbReference>
<dbReference type="Pfam" id="PF01189">
    <property type="entry name" value="Methyltr_RsmB-F"/>
    <property type="match status" value="1"/>
</dbReference>
<dbReference type="GO" id="GO:0006355">
    <property type="term" value="P:regulation of DNA-templated transcription"/>
    <property type="evidence" value="ECO:0007669"/>
    <property type="project" value="InterPro"/>
</dbReference>
<dbReference type="EMBL" id="CM001368">
    <property type="protein sequence ID" value="EHJ48553.1"/>
    <property type="molecule type" value="Genomic_DNA"/>
</dbReference>
<dbReference type="STRING" id="694327.DFW101_2549"/>
<dbReference type="HOGENOM" id="CLU_005316_0_1_7"/>
<dbReference type="CDD" id="cd02440">
    <property type="entry name" value="AdoMet_MTases"/>
    <property type="match status" value="1"/>
</dbReference>
<protein>
    <submittedName>
        <fullName evidence="7">Fmu (Sun) domain protein</fullName>
    </submittedName>
</protein>
<dbReference type="eggNOG" id="COG0144">
    <property type="taxonomic scope" value="Bacteria"/>
</dbReference>
<dbReference type="InterPro" id="IPR001678">
    <property type="entry name" value="MeTrfase_RsmB-F_NOP2_dom"/>
</dbReference>
<dbReference type="SUPFAM" id="SSF48013">
    <property type="entry name" value="NusB-like"/>
    <property type="match status" value="1"/>
</dbReference>
<dbReference type="OrthoDB" id="9810297at2"/>
<keyword evidence="3 5" id="KW-0949">S-adenosyl-L-methionine</keyword>
<dbReference type="InterPro" id="IPR006027">
    <property type="entry name" value="NusB_RsmB_TIM44"/>
</dbReference>
<dbReference type="SUPFAM" id="SSF53335">
    <property type="entry name" value="S-adenosyl-L-methionine-dependent methyltransferases"/>
    <property type="match status" value="1"/>
</dbReference>
<keyword evidence="8" id="KW-1185">Reference proteome</keyword>
<dbReference type="GO" id="GO:0008173">
    <property type="term" value="F:RNA methyltransferase activity"/>
    <property type="evidence" value="ECO:0007669"/>
    <property type="project" value="InterPro"/>
</dbReference>
<feature type="active site" description="Nucleophile" evidence="5">
    <location>
        <position position="404"/>
    </location>
</feature>
<dbReference type="Pfam" id="PF01029">
    <property type="entry name" value="NusB"/>
    <property type="match status" value="1"/>
</dbReference>
<keyword evidence="2 5" id="KW-0808">Transferase</keyword>
<gene>
    <name evidence="7" type="ORF">DFW101_2549</name>
</gene>
<evidence type="ECO:0000256" key="5">
    <source>
        <dbReference type="PROSITE-ProRule" id="PRU01023"/>
    </source>
</evidence>
<dbReference type="InterPro" id="IPR023267">
    <property type="entry name" value="RCMT"/>
</dbReference>
<accession>G7Q8E1</accession>
<comment type="caution">
    <text evidence="5">Lacks conserved residue(s) required for the propagation of feature annotation.</text>
</comment>
<proteinExistence type="inferred from homology"/>
<evidence type="ECO:0000259" key="6">
    <source>
        <dbReference type="PROSITE" id="PS51686"/>
    </source>
</evidence>
<evidence type="ECO:0000256" key="4">
    <source>
        <dbReference type="ARBA" id="ARBA00022884"/>
    </source>
</evidence>
<keyword evidence="4 5" id="KW-0694">RNA-binding</keyword>
<dbReference type="InterPro" id="IPR035926">
    <property type="entry name" value="NusB-like_sf"/>
</dbReference>
<dbReference type="InterPro" id="IPR029063">
    <property type="entry name" value="SAM-dependent_MTases_sf"/>
</dbReference>
<dbReference type="Proteomes" id="UP000004662">
    <property type="component" value="Chromosome"/>
</dbReference>
<dbReference type="AlphaFoldDB" id="G7Q8E1"/>
<sequence length="451" mass="47956">MSQPVTAGPPPARKLALAVLGRVFPAKGAARGPGPGGGQDVQAALDTALAGTKGLDPRDRGLATELVYGYLRLCGRIDWMLSRFLKKPEAVPLPVRRVLGLAVYEILYCSRVPAYASVDWAVSAVRRLSGKGLGGMANAVLRRVAADPKALDDPEFYCPDRCDEATYLSRYYSCPEWIVGLWLRDFGPTDTRLYLAAQVEAAPLGLRVNRSRPDARALFDALAALPGVRLADFPTLAVPAGTDLAAAGVDMGAALAEGRLSRQSAGAQQILSRLGLADWPEPVFDACAGRGGKALFLAEAGKRVFAGDMHATKLAGLRKETLRLGLPPVAAFRASATRMPLLSPPGTILLDAPCSGLGVLSRRPDAKWRREPEDLAGLVRLQGAMLEAAYAALPPGGRLVYVTCTVNPAENEQAIDRLGNRHRNLLLETEAPVAPDTALGEVFYGAVLRKP</sequence>
<evidence type="ECO:0000313" key="7">
    <source>
        <dbReference type="EMBL" id="EHJ48553.1"/>
    </source>
</evidence>
<evidence type="ECO:0000256" key="3">
    <source>
        <dbReference type="ARBA" id="ARBA00022691"/>
    </source>
</evidence>
<dbReference type="PANTHER" id="PTHR22807:SF53">
    <property type="entry name" value="RIBOSOMAL RNA SMALL SUBUNIT METHYLTRANSFERASE B-RELATED"/>
    <property type="match status" value="1"/>
</dbReference>
<reference evidence="8" key="1">
    <citation type="journal article" date="2015" name="Genome Announc.">
        <title>High-Quality Draft Genome Sequence of Desulfovibrio carbinoliphilus FW-101-2B, an Organic Acid-Oxidizing Sulfate-Reducing Bacterium Isolated from Uranium(VI)-Contaminated Groundwater.</title>
        <authorList>
            <person name="Ramsay B.D."/>
            <person name="Hwang C."/>
            <person name="Woo H.L."/>
            <person name="Carroll S.L."/>
            <person name="Lucas S."/>
            <person name="Han J."/>
            <person name="Lapidus A.L."/>
            <person name="Cheng J.F."/>
            <person name="Goodwin L.A."/>
            <person name="Pitluck S."/>
            <person name="Peters L."/>
            <person name="Chertkov O."/>
            <person name="Held B."/>
            <person name="Detter J.C."/>
            <person name="Han C.S."/>
            <person name="Tapia R."/>
            <person name="Land M.L."/>
            <person name="Hauser L.J."/>
            <person name="Kyrpides N.C."/>
            <person name="Ivanova N.N."/>
            <person name="Mikhailova N."/>
            <person name="Pagani I."/>
            <person name="Woyke T."/>
            <person name="Arkin A.P."/>
            <person name="Dehal P."/>
            <person name="Chivian D."/>
            <person name="Criddle C.S."/>
            <person name="Wu W."/>
            <person name="Chakraborty R."/>
            <person name="Hazen T.C."/>
            <person name="Fields M.W."/>
        </authorList>
    </citation>
    <scope>NUCLEOTIDE SEQUENCE [LARGE SCALE GENOMIC DNA]</scope>
    <source>
        <strain evidence="8">FW-101-2B</strain>
    </source>
</reference>
<feature type="binding site" evidence="5">
    <location>
        <position position="351"/>
    </location>
    <ligand>
        <name>S-adenosyl-L-methionine</name>
        <dbReference type="ChEBI" id="CHEBI:59789"/>
    </ligand>
</feature>
<feature type="binding site" evidence="5">
    <location>
        <position position="308"/>
    </location>
    <ligand>
        <name>S-adenosyl-L-methionine</name>
        <dbReference type="ChEBI" id="CHEBI:59789"/>
    </ligand>
</feature>
<dbReference type="eggNOG" id="COG0781">
    <property type="taxonomic scope" value="Bacteria"/>
</dbReference>
<dbReference type="PRINTS" id="PR02008">
    <property type="entry name" value="RCMTFAMILY"/>
</dbReference>
<dbReference type="GO" id="GO:0003723">
    <property type="term" value="F:RNA binding"/>
    <property type="evidence" value="ECO:0007669"/>
    <property type="project" value="UniProtKB-UniRule"/>
</dbReference>
<dbReference type="InterPro" id="IPR049560">
    <property type="entry name" value="MeTrfase_RsmB-F_NOP2_cat"/>
</dbReference>
<dbReference type="PROSITE" id="PS51686">
    <property type="entry name" value="SAM_MT_RSMB_NOP"/>
    <property type="match status" value="1"/>
</dbReference>
<evidence type="ECO:0000256" key="2">
    <source>
        <dbReference type="ARBA" id="ARBA00022679"/>
    </source>
</evidence>
<dbReference type="Gene3D" id="1.10.940.10">
    <property type="entry name" value="NusB-like"/>
    <property type="match status" value="1"/>
</dbReference>
<dbReference type="RefSeq" id="WP_009181926.1">
    <property type="nucleotide sequence ID" value="NZ_CM001368.1"/>
</dbReference>
<feature type="domain" description="SAM-dependent MTase RsmB/NOP-type" evidence="6">
    <location>
        <begin position="194"/>
        <end position="451"/>
    </location>
</feature>
<evidence type="ECO:0000313" key="8">
    <source>
        <dbReference type="Proteomes" id="UP000004662"/>
    </source>
</evidence>
<organism evidence="7 8">
    <name type="scientific">Solidesulfovibrio carbinoliphilus subsp. oakridgensis</name>
    <dbReference type="NCBI Taxonomy" id="694327"/>
    <lineage>
        <taxon>Bacteria</taxon>
        <taxon>Pseudomonadati</taxon>
        <taxon>Thermodesulfobacteriota</taxon>
        <taxon>Desulfovibrionia</taxon>
        <taxon>Desulfovibrionales</taxon>
        <taxon>Desulfovibrionaceae</taxon>
        <taxon>Solidesulfovibrio</taxon>
    </lineage>
</organism>